<evidence type="ECO:0000313" key="2">
    <source>
        <dbReference type="Proteomes" id="UP000248790"/>
    </source>
</evidence>
<sequence>MEAAQYIMLKNIGLPRKEWPREIRVNSLILKKKIQIFALNENNVQVRTLTQNQINEEWEYKFWEEVDEEVENLLKQEKIEAFKREGTILKTDVAVGNPLKFRKLPQNPNS</sequence>
<organism evidence="1 2">
    <name type="scientific">Larkinella arboricola</name>
    <dbReference type="NCBI Taxonomy" id="643671"/>
    <lineage>
        <taxon>Bacteria</taxon>
        <taxon>Pseudomonadati</taxon>
        <taxon>Bacteroidota</taxon>
        <taxon>Cytophagia</taxon>
        <taxon>Cytophagales</taxon>
        <taxon>Spirosomataceae</taxon>
        <taxon>Larkinella</taxon>
    </lineage>
</organism>
<name>A0A327WJ88_LARAB</name>
<keyword evidence="2" id="KW-1185">Reference proteome</keyword>
<evidence type="ECO:0000313" key="1">
    <source>
        <dbReference type="EMBL" id="RAJ89909.1"/>
    </source>
</evidence>
<comment type="caution">
    <text evidence="1">The sequence shown here is derived from an EMBL/GenBank/DDBJ whole genome shotgun (WGS) entry which is preliminary data.</text>
</comment>
<proteinExistence type="predicted"/>
<protein>
    <submittedName>
        <fullName evidence="1">Uncharacterized protein</fullName>
    </submittedName>
</protein>
<gene>
    <name evidence="1" type="ORF">LX87_05598</name>
</gene>
<dbReference type="Proteomes" id="UP000248790">
    <property type="component" value="Unassembled WGS sequence"/>
</dbReference>
<reference evidence="1 2" key="1">
    <citation type="submission" date="2018-06" db="EMBL/GenBank/DDBJ databases">
        <title>Genomic Encyclopedia of Archaeal and Bacterial Type Strains, Phase II (KMG-II): from individual species to whole genera.</title>
        <authorList>
            <person name="Goeker M."/>
        </authorList>
    </citation>
    <scope>NUCLEOTIDE SEQUENCE [LARGE SCALE GENOMIC DNA]</scope>
    <source>
        <strain evidence="1 2">DSM 21851</strain>
    </source>
</reference>
<dbReference type="EMBL" id="QLMC01000018">
    <property type="protein sequence ID" value="RAJ89909.1"/>
    <property type="molecule type" value="Genomic_DNA"/>
</dbReference>
<dbReference type="AlphaFoldDB" id="A0A327WJ88"/>
<accession>A0A327WJ88</accession>